<accession>A0A653Y2M8</accession>
<protein>
    <submittedName>
        <fullName evidence="1">Uncharacterized protein</fullName>
    </submittedName>
</protein>
<gene>
    <name evidence="1" type="ORF">BACI71_30705</name>
</gene>
<dbReference type="AlphaFoldDB" id="A0A653Y2M8"/>
<proteinExistence type="predicted"/>
<dbReference type="EMBL" id="CABWMC010000023">
    <property type="protein sequence ID" value="VXC36820.1"/>
    <property type="molecule type" value="Genomic_DNA"/>
</dbReference>
<name>A0A653Y2M8_BACMY</name>
<sequence>MYTDEFQLSLIYPPKGNISINFGNSKYNFARRSVPIASLFM</sequence>
<reference evidence="1 2" key="1">
    <citation type="submission" date="2019-10" db="EMBL/GenBank/DDBJ databases">
        <authorList>
            <person name="Karimi E."/>
        </authorList>
    </citation>
    <scope>NUCLEOTIDE SEQUENCE [LARGE SCALE GENOMIC DNA]</scope>
    <source>
        <strain evidence="1">Bacillus sp. 71</strain>
    </source>
</reference>
<evidence type="ECO:0000313" key="1">
    <source>
        <dbReference type="EMBL" id="VXC36820.1"/>
    </source>
</evidence>
<evidence type="ECO:0000313" key="2">
    <source>
        <dbReference type="Proteomes" id="UP000437562"/>
    </source>
</evidence>
<dbReference type="Proteomes" id="UP000437562">
    <property type="component" value="Unassembled WGS sequence"/>
</dbReference>
<organism evidence="1 2">
    <name type="scientific">Bacillus mycoides</name>
    <dbReference type="NCBI Taxonomy" id="1405"/>
    <lineage>
        <taxon>Bacteria</taxon>
        <taxon>Bacillati</taxon>
        <taxon>Bacillota</taxon>
        <taxon>Bacilli</taxon>
        <taxon>Bacillales</taxon>
        <taxon>Bacillaceae</taxon>
        <taxon>Bacillus</taxon>
        <taxon>Bacillus cereus group</taxon>
    </lineage>
</organism>